<dbReference type="SUPFAM" id="SSF81383">
    <property type="entry name" value="F-box domain"/>
    <property type="match status" value="1"/>
</dbReference>
<dbReference type="AlphaFoldDB" id="A0A072TER4"/>
<protein>
    <submittedName>
        <fullName evidence="1">F-box and associated interaction domain protein</fullName>
    </submittedName>
</protein>
<dbReference type="InterPro" id="IPR036047">
    <property type="entry name" value="F-box-like_dom_sf"/>
</dbReference>
<reference evidence="1 3" key="1">
    <citation type="journal article" date="2011" name="Nature">
        <title>The Medicago genome provides insight into the evolution of rhizobial symbioses.</title>
        <authorList>
            <person name="Young N.D."/>
            <person name="Debelle F."/>
            <person name="Oldroyd G.E."/>
            <person name="Geurts R."/>
            <person name="Cannon S.B."/>
            <person name="Udvardi M.K."/>
            <person name="Benedito V.A."/>
            <person name="Mayer K.F."/>
            <person name="Gouzy J."/>
            <person name="Schoof H."/>
            <person name="Van de Peer Y."/>
            <person name="Proost S."/>
            <person name="Cook D.R."/>
            <person name="Meyers B.C."/>
            <person name="Spannagl M."/>
            <person name="Cheung F."/>
            <person name="De Mita S."/>
            <person name="Krishnakumar V."/>
            <person name="Gundlach H."/>
            <person name="Zhou S."/>
            <person name="Mudge J."/>
            <person name="Bharti A.K."/>
            <person name="Murray J.D."/>
            <person name="Naoumkina M.A."/>
            <person name="Rosen B."/>
            <person name="Silverstein K.A."/>
            <person name="Tang H."/>
            <person name="Rombauts S."/>
            <person name="Zhao P.X."/>
            <person name="Zhou P."/>
            <person name="Barbe V."/>
            <person name="Bardou P."/>
            <person name="Bechner M."/>
            <person name="Bellec A."/>
            <person name="Berger A."/>
            <person name="Berges H."/>
            <person name="Bidwell S."/>
            <person name="Bisseling T."/>
            <person name="Choisne N."/>
            <person name="Couloux A."/>
            <person name="Denny R."/>
            <person name="Deshpande S."/>
            <person name="Dai X."/>
            <person name="Doyle J.J."/>
            <person name="Dudez A.M."/>
            <person name="Farmer A.D."/>
            <person name="Fouteau S."/>
            <person name="Franken C."/>
            <person name="Gibelin C."/>
            <person name="Gish J."/>
            <person name="Goldstein S."/>
            <person name="Gonzalez A.J."/>
            <person name="Green P.J."/>
            <person name="Hallab A."/>
            <person name="Hartog M."/>
            <person name="Hua A."/>
            <person name="Humphray S.J."/>
            <person name="Jeong D.H."/>
            <person name="Jing Y."/>
            <person name="Jocker A."/>
            <person name="Kenton S.M."/>
            <person name="Kim D.J."/>
            <person name="Klee K."/>
            <person name="Lai H."/>
            <person name="Lang C."/>
            <person name="Lin S."/>
            <person name="Macmil S.L."/>
            <person name="Magdelenat G."/>
            <person name="Matthews L."/>
            <person name="McCorrison J."/>
            <person name="Monaghan E.L."/>
            <person name="Mun J.H."/>
            <person name="Najar F.Z."/>
            <person name="Nicholson C."/>
            <person name="Noirot C."/>
            <person name="O'Bleness M."/>
            <person name="Paule C.R."/>
            <person name="Poulain J."/>
            <person name="Prion F."/>
            <person name="Qin B."/>
            <person name="Qu C."/>
            <person name="Retzel E.F."/>
            <person name="Riddle C."/>
            <person name="Sallet E."/>
            <person name="Samain S."/>
            <person name="Samson N."/>
            <person name="Sanders I."/>
            <person name="Saurat O."/>
            <person name="Scarpelli C."/>
            <person name="Schiex T."/>
            <person name="Segurens B."/>
            <person name="Severin A.J."/>
            <person name="Sherrier D.J."/>
            <person name="Shi R."/>
            <person name="Sims S."/>
            <person name="Singer S.R."/>
            <person name="Sinharoy S."/>
            <person name="Sterck L."/>
            <person name="Viollet A."/>
            <person name="Wang B.B."/>
            <person name="Wang K."/>
            <person name="Wang M."/>
            <person name="Wang X."/>
            <person name="Warfsmann J."/>
            <person name="Weissenbach J."/>
            <person name="White D.D."/>
            <person name="White J.D."/>
            <person name="Wiley G.B."/>
            <person name="Wincker P."/>
            <person name="Xing Y."/>
            <person name="Yang L."/>
            <person name="Yao Z."/>
            <person name="Ying F."/>
            <person name="Zhai J."/>
            <person name="Zhou L."/>
            <person name="Zuber A."/>
            <person name="Denarie J."/>
            <person name="Dixon R.A."/>
            <person name="May G.D."/>
            <person name="Schwartz D.C."/>
            <person name="Rogers J."/>
            <person name="Quetier F."/>
            <person name="Town C.D."/>
            <person name="Roe B.A."/>
        </authorList>
    </citation>
    <scope>NUCLEOTIDE SEQUENCE [LARGE SCALE GENOMIC DNA]</scope>
    <source>
        <strain evidence="1">A17</strain>
        <strain evidence="2 3">cv. Jemalong A17</strain>
    </source>
</reference>
<reference evidence="2" key="3">
    <citation type="submission" date="2015-06" db="UniProtKB">
        <authorList>
            <consortium name="EnsemblPlants"/>
        </authorList>
    </citation>
    <scope>IDENTIFICATION</scope>
    <source>
        <strain evidence="2">cv. Jemalong A17</strain>
    </source>
</reference>
<sequence length="65" mass="7566">MNWASLSEDLQIEILVRLPKKSLMRYKSVQRSWNILFETPSFVNKRMLHNSHNGKAHSLTILSLG</sequence>
<gene>
    <name evidence="1" type="ORF">MTR_0620s0010</name>
</gene>
<dbReference type="PaxDb" id="3880-AES76956"/>
<dbReference type="Gene3D" id="1.20.1280.50">
    <property type="match status" value="1"/>
</dbReference>
<evidence type="ECO:0000313" key="1">
    <source>
        <dbReference type="EMBL" id="KEH15721.1"/>
    </source>
</evidence>
<organism evidence="1 3">
    <name type="scientific">Medicago truncatula</name>
    <name type="common">Barrel medic</name>
    <name type="synonym">Medicago tribuloides</name>
    <dbReference type="NCBI Taxonomy" id="3880"/>
    <lineage>
        <taxon>Eukaryota</taxon>
        <taxon>Viridiplantae</taxon>
        <taxon>Streptophyta</taxon>
        <taxon>Embryophyta</taxon>
        <taxon>Tracheophyta</taxon>
        <taxon>Spermatophyta</taxon>
        <taxon>Magnoliopsida</taxon>
        <taxon>eudicotyledons</taxon>
        <taxon>Gunneridae</taxon>
        <taxon>Pentapetalae</taxon>
        <taxon>rosids</taxon>
        <taxon>fabids</taxon>
        <taxon>Fabales</taxon>
        <taxon>Fabaceae</taxon>
        <taxon>Papilionoideae</taxon>
        <taxon>50 kb inversion clade</taxon>
        <taxon>NPAAA clade</taxon>
        <taxon>Hologalegina</taxon>
        <taxon>IRL clade</taxon>
        <taxon>Trifolieae</taxon>
        <taxon>Medicago</taxon>
    </lineage>
</organism>
<dbReference type="Proteomes" id="UP000002051">
    <property type="component" value="Unassembled WGS sequence"/>
</dbReference>
<reference evidence="1 3" key="2">
    <citation type="journal article" date="2014" name="BMC Genomics">
        <title>An improved genome release (version Mt4.0) for the model legume Medicago truncatula.</title>
        <authorList>
            <person name="Tang H."/>
            <person name="Krishnakumar V."/>
            <person name="Bidwell S."/>
            <person name="Rosen B."/>
            <person name="Chan A."/>
            <person name="Zhou S."/>
            <person name="Gentzbittel L."/>
            <person name="Childs K.L."/>
            <person name="Yandell M."/>
            <person name="Gundlach H."/>
            <person name="Mayer K.F."/>
            <person name="Schwartz D.C."/>
            <person name="Town C.D."/>
        </authorList>
    </citation>
    <scope>GENOME REANNOTATION</scope>
    <source>
        <strain evidence="1">A17</strain>
        <strain evidence="2 3">cv. Jemalong A17</strain>
    </source>
</reference>
<proteinExistence type="predicted"/>
<keyword evidence="3" id="KW-1185">Reference proteome</keyword>
<accession>A0A072TER4</accession>
<dbReference type="EMBL" id="KL403344">
    <property type="protein sequence ID" value="KEH15721.1"/>
    <property type="molecule type" value="Genomic_DNA"/>
</dbReference>
<feature type="non-terminal residue" evidence="1">
    <location>
        <position position="65"/>
    </location>
</feature>
<name>A0A072TER4_MEDTR</name>
<evidence type="ECO:0000313" key="2">
    <source>
        <dbReference type="EnsemblPlants" id="KEH15721"/>
    </source>
</evidence>
<dbReference type="HOGENOM" id="CLU_2856518_0_0_1"/>
<dbReference type="EnsemblPlants" id="KEH15721">
    <property type="protein sequence ID" value="KEH15721"/>
    <property type="gene ID" value="MTR_0620s0010"/>
</dbReference>
<evidence type="ECO:0000313" key="3">
    <source>
        <dbReference type="Proteomes" id="UP000002051"/>
    </source>
</evidence>